<keyword evidence="3" id="KW-1185">Reference proteome</keyword>
<reference evidence="2 3" key="1">
    <citation type="submission" date="2017-11" db="EMBL/GenBank/DDBJ databases">
        <title>De-novo sequencing of pomegranate (Punica granatum L.) genome.</title>
        <authorList>
            <person name="Akparov Z."/>
            <person name="Amiraslanov A."/>
            <person name="Hajiyeva S."/>
            <person name="Abbasov M."/>
            <person name="Kaur K."/>
            <person name="Hamwieh A."/>
            <person name="Solovyev V."/>
            <person name="Salamov A."/>
            <person name="Braich B."/>
            <person name="Kosarev P."/>
            <person name="Mahmoud A."/>
            <person name="Hajiyev E."/>
            <person name="Babayeva S."/>
            <person name="Izzatullayeva V."/>
            <person name="Mammadov A."/>
            <person name="Mammadov A."/>
            <person name="Sharifova S."/>
            <person name="Ojaghi J."/>
            <person name="Eynullazada K."/>
            <person name="Bayramov B."/>
            <person name="Abdulazimova A."/>
            <person name="Shahmuradov I."/>
        </authorList>
    </citation>
    <scope>NUCLEOTIDE SEQUENCE [LARGE SCALE GENOMIC DNA]</scope>
    <source>
        <strain evidence="3">cv. AG2017</strain>
        <tissue evidence="2">Leaf</tissue>
    </source>
</reference>
<feature type="region of interest" description="Disordered" evidence="1">
    <location>
        <begin position="1"/>
        <end position="32"/>
    </location>
</feature>
<name>A0A2I0I8V0_PUNGR</name>
<evidence type="ECO:0000313" key="2">
    <source>
        <dbReference type="EMBL" id="PKI39796.1"/>
    </source>
</evidence>
<sequence>MVDSRRGRRSKENHRNQVQPWGQGPGDLPRQATLVLDHGGEVAHSHPASPHRQESNLVPFPPSAVQVPVQIFMEEVQKIVAKQVAKTMQKTERQKMGLTLLEDECSSFAPHMLQATVPRRESLRDYYDRFLKMVAEIDDLSERERMATFQRGLKNEDLMKSLLVTPPTGFDDMTT</sequence>
<feature type="compositionally biased region" description="Basic residues" evidence="1">
    <location>
        <begin position="1"/>
        <end position="12"/>
    </location>
</feature>
<evidence type="ECO:0008006" key="4">
    <source>
        <dbReference type="Google" id="ProtNLM"/>
    </source>
</evidence>
<evidence type="ECO:0000313" key="3">
    <source>
        <dbReference type="Proteomes" id="UP000233551"/>
    </source>
</evidence>
<comment type="caution">
    <text evidence="2">The sequence shown here is derived from an EMBL/GenBank/DDBJ whole genome shotgun (WGS) entry which is preliminary data.</text>
</comment>
<organism evidence="2 3">
    <name type="scientific">Punica granatum</name>
    <name type="common">Pomegranate</name>
    <dbReference type="NCBI Taxonomy" id="22663"/>
    <lineage>
        <taxon>Eukaryota</taxon>
        <taxon>Viridiplantae</taxon>
        <taxon>Streptophyta</taxon>
        <taxon>Embryophyta</taxon>
        <taxon>Tracheophyta</taxon>
        <taxon>Spermatophyta</taxon>
        <taxon>Magnoliopsida</taxon>
        <taxon>eudicotyledons</taxon>
        <taxon>Gunneridae</taxon>
        <taxon>Pentapetalae</taxon>
        <taxon>rosids</taxon>
        <taxon>malvids</taxon>
        <taxon>Myrtales</taxon>
        <taxon>Lythraceae</taxon>
        <taxon>Punica</taxon>
    </lineage>
</organism>
<gene>
    <name evidence="2" type="ORF">CRG98_039841</name>
</gene>
<dbReference type="AlphaFoldDB" id="A0A2I0I8V0"/>
<accession>A0A2I0I8V0</accession>
<dbReference type="EMBL" id="PGOL01003762">
    <property type="protein sequence ID" value="PKI39796.1"/>
    <property type="molecule type" value="Genomic_DNA"/>
</dbReference>
<proteinExistence type="predicted"/>
<evidence type="ECO:0000256" key="1">
    <source>
        <dbReference type="SAM" id="MobiDB-lite"/>
    </source>
</evidence>
<dbReference type="Proteomes" id="UP000233551">
    <property type="component" value="Unassembled WGS sequence"/>
</dbReference>
<protein>
    <recommendedName>
        <fullName evidence="4">Retrotransposon gag domain-containing protein</fullName>
    </recommendedName>
</protein>